<dbReference type="AlphaFoldDB" id="A0A512QQT1"/>
<comment type="caution">
    <text evidence="1">The sequence shown here is derived from an EMBL/GenBank/DDBJ whole genome shotgun (WGS) entry which is preliminary data.</text>
</comment>
<keyword evidence="2" id="KW-1185">Reference proteome</keyword>
<sequence length="54" mass="6248">MNKTKEIIGKLGNAISTPFNPKYTVHSWVTNPLQPITLQNQLEILTHHRNYPCF</sequence>
<proteinExistence type="predicted"/>
<dbReference type="Proteomes" id="UP000321736">
    <property type="component" value="Unassembled WGS sequence"/>
</dbReference>
<reference evidence="1 2" key="1">
    <citation type="submission" date="2019-07" db="EMBL/GenBank/DDBJ databases">
        <title>Whole genome shotgun sequence of Staphylococcus piscifermentans NBRC 109625.</title>
        <authorList>
            <person name="Hosoyama A."/>
            <person name="Uohara A."/>
            <person name="Ohji S."/>
            <person name="Ichikawa N."/>
        </authorList>
    </citation>
    <scope>NUCLEOTIDE SEQUENCE [LARGE SCALE GENOMIC DNA]</scope>
    <source>
        <strain evidence="1 2">NBRC 109625</strain>
    </source>
</reference>
<name>A0A512QQT1_9STAP</name>
<evidence type="ECO:0000313" key="1">
    <source>
        <dbReference type="EMBL" id="GEP85799.1"/>
    </source>
</evidence>
<protein>
    <submittedName>
        <fullName evidence="1">Uncharacterized protein</fullName>
    </submittedName>
</protein>
<evidence type="ECO:0000313" key="2">
    <source>
        <dbReference type="Proteomes" id="UP000321736"/>
    </source>
</evidence>
<dbReference type="EMBL" id="BKAR01000051">
    <property type="protein sequence ID" value="GEP85799.1"/>
    <property type="molecule type" value="Genomic_DNA"/>
</dbReference>
<gene>
    <name evidence="1" type="ORF">SPI02_23840</name>
</gene>
<accession>A0A512QQT1</accession>
<organism evidence="1 2">
    <name type="scientific">Staphylococcus piscifermentans</name>
    <dbReference type="NCBI Taxonomy" id="70258"/>
    <lineage>
        <taxon>Bacteria</taxon>
        <taxon>Bacillati</taxon>
        <taxon>Bacillota</taxon>
        <taxon>Bacilli</taxon>
        <taxon>Bacillales</taxon>
        <taxon>Staphylococcaceae</taxon>
        <taxon>Staphylococcus</taxon>
    </lineage>
</organism>